<sequence length="91" mass="10131">MMGNQSTCPDGPRPTTMRPCQLPCKKDCIVTPFSDWTECPLICDSAGNAVKKKQSRKRLIIQMPSNGGQECPEVLEEERDCEAPRSCPGFR</sequence>
<dbReference type="AlphaFoldDB" id="A0A834CCA4"/>
<protein>
    <submittedName>
        <fullName evidence="5">Thrombospondin type-1 domain-containing protein 7A</fullName>
    </submittedName>
</protein>
<proteinExistence type="predicted"/>
<gene>
    <name evidence="5" type="ORF">FQA47_011933</name>
</gene>
<keyword evidence="3" id="KW-0325">Glycoprotein</keyword>
<evidence type="ECO:0000256" key="1">
    <source>
        <dbReference type="ARBA" id="ARBA00022729"/>
    </source>
</evidence>
<evidence type="ECO:0000256" key="3">
    <source>
        <dbReference type="ARBA" id="ARBA00023180"/>
    </source>
</evidence>
<name>A0A834CCA4_ORYME</name>
<feature type="domain" description="Spondin-like TSP1" evidence="4">
    <location>
        <begin position="28"/>
        <end position="87"/>
    </location>
</feature>
<evidence type="ECO:0000259" key="4">
    <source>
        <dbReference type="Pfam" id="PF19028"/>
    </source>
</evidence>
<dbReference type="PROSITE" id="PS50092">
    <property type="entry name" value="TSP1"/>
    <property type="match status" value="1"/>
</dbReference>
<evidence type="ECO:0000256" key="2">
    <source>
        <dbReference type="ARBA" id="ARBA00023157"/>
    </source>
</evidence>
<dbReference type="InterPro" id="IPR044004">
    <property type="entry name" value="TSP1_spondin_dom"/>
</dbReference>
<evidence type="ECO:0000313" key="6">
    <source>
        <dbReference type="Proteomes" id="UP000646548"/>
    </source>
</evidence>
<dbReference type="PANTHER" id="PTHR11311:SF29">
    <property type="entry name" value="THROMBOSPONDIN TYPE-1 DOMAIN-CONTAINING PROTEIN 7A ISOFORM X1"/>
    <property type="match status" value="1"/>
</dbReference>
<evidence type="ECO:0000313" key="5">
    <source>
        <dbReference type="EMBL" id="KAF6727032.1"/>
    </source>
</evidence>
<dbReference type="SMART" id="SM00209">
    <property type="entry name" value="TSP1"/>
    <property type="match status" value="1"/>
</dbReference>
<dbReference type="SUPFAM" id="SSF82895">
    <property type="entry name" value="TSP-1 type 1 repeat"/>
    <property type="match status" value="1"/>
</dbReference>
<dbReference type="PANTHER" id="PTHR11311">
    <property type="entry name" value="SPONDIN"/>
    <property type="match status" value="1"/>
</dbReference>
<dbReference type="Gene3D" id="2.20.100.10">
    <property type="entry name" value="Thrombospondin type-1 (TSP1) repeat"/>
    <property type="match status" value="1"/>
</dbReference>
<dbReference type="InterPro" id="IPR000884">
    <property type="entry name" value="TSP1_rpt"/>
</dbReference>
<dbReference type="EMBL" id="WKFB01000315">
    <property type="protein sequence ID" value="KAF6727032.1"/>
    <property type="molecule type" value="Genomic_DNA"/>
</dbReference>
<dbReference type="GO" id="GO:0005886">
    <property type="term" value="C:plasma membrane"/>
    <property type="evidence" value="ECO:0007669"/>
    <property type="project" value="TreeGrafter"/>
</dbReference>
<dbReference type="Pfam" id="PF19028">
    <property type="entry name" value="TSP1_spondin"/>
    <property type="match status" value="1"/>
</dbReference>
<keyword evidence="2" id="KW-1015">Disulfide bond</keyword>
<dbReference type="InterPro" id="IPR036383">
    <property type="entry name" value="TSP1_rpt_sf"/>
</dbReference>
<comment type="caution">
    <text evidence="5">The sequence shown here is derived from an EMBL/GenBank/DDBJ whole genome shotgun (WGS) entry which is preliminary data.</text>
</comment>
<dbReference type="GO" id="GO:0030036">
    <property type="term" value="P:actin cytoskeleton organization"/>
    <property type="evidence" value="ECO:0007669"/>
    <property type="project" value="TreeGrafter"/>
</dbReference>
<dbReference type="FunFam" id="2.20.100.10:FF:000050">
    <property type="entry name" value="Thrombospondin type 1 domain containing 7B"/>
    <property type="match status" value="1"/>
</dbReference>
<organism evidence="5 6">
    <name type="scientific">Oryzias melastigma</name>
    <name type="common">Marine medaka</name>
    <dbReference type="NCBI Taxonomy" id="30732"/>
    <lineage>
        <taxon>Eukaryota</taxon>
        <taxon>Metazoa</taxon>
        <taxon>Chordata</taxon>
        <taxon>Craniata</taxon>
        <taxon>Vertebrata</taxon>
        <taxon>Euteleostomi</taxon>
        <taxon>Actinopterygii</taxon>
        <taxon>Neopterygii</taxon>
        <taxon>Teleostei</taxon>
        <taxon>Neoteleostei</taxon>
        <taxon>Acanthomorphata</taxon>
        <taxon>Ovalentaria</taxon>
        <taxon>Atherinomorphae</taxon>
        <taxon>Beloniformes</taxon>
        <taxon>Adrianichthyidae</taxon>
        <taxon>Oryziinae</taxon>
        <taxon>Oryzias</taxon>
    </lineage>
</organism>
<accession>A0A834CCA4</accession>
<reference evidence="5" key="1">
    <citation type="journal article" name="BMC Genomics">
        <title>Long-read sequencing and de novo genome assembly of marine medaka (Oryzias melastigma).</title>
        <authorList>
            <person name="Liang P."/>
            <person name="Saqib H.S.A."/>
            <person name="Ni X."/>
            <person name="Shen Y."/>
        </authorList>
    </citation>
    <scope>NUCLEOTIDE SEQUENCE</scope>
    <source>
        <strain evidence="5">Bigg-433</strain>
    </source>
</reference>
<keyword evidence="1" id="KW-0732">Signal</keyword>
<dbReference type="InterPro" id="IPR051418">
    <property type="entry name" value="Spondin/Thrombospondin_T1"/>
</dbReference>
<dbReference type="Proteomes" id="UP000646548">
    <property type="component" value="Unassembled WGS sequence"/>
</dbReference>